<sequence length="53" mass="6036">MGFYSNFLNIFKGPPFRPYCRQGVRVGLYFELSAVSMAAREPWPSISSNTTDE</sequence>
<reference evidence="1" key="1">
    <citation type="submission" date="2015-10" db="EMBL/GenBank/DDBJ databases">
        <title>EvidentialGene: Evidence-directed Construction of Complete mRNA Transcriptomes without Genomes.</title>
        <authorList>
            <person name="Gilbert D.G."/>
        </authorList>
    </citation>
    <scope>NUCLEOTIDE SEQUENCE</scope>
</reference>
<protein>
    <submittedName>
        <fullName evidence="1">Uncharacterized protein</fullName>
    </submittedName>
</protein>
<dbReference type="EMBL" id="GDIQ01040939">
    <property type="protein sequence ID" value="JAN53798.1"/>
    <property type="molecule type" value="Transcribed_RNA"/>
</dbReference>
<organism evidence="1">
    <name type="scientific">Daphnia magna</name>
    <dbReference type="NCBI Taxonomy" id="35525"/>
    <lineage>
        <taxon>Eukaryota</taxon>
        <taxon>Metazoa</taxon>
        <taxon>Ecdysozoa</taxon>
        <taxon>Arthropoda</taxon>
        <taxon>Crustacea</taxon>
        <taxon>Branchiopoda</taxon>
        <taxon>Diplostraca</taxon>
        <taxon>Cladocera</taxon>
        <taxon>Anomopoda</taxon>
        <taxon>Daphniidae</taxon>
        <taxon>Daphnia</taxon>
    </lineage>
</organism>
<proteinExistence type="predicted"/>
<accession>A0A0P5TU76</accession>
<name>A0A0P5TU76_9CRUS</name>
<evidence type="ECO:0000313" key="1">
    <source>
        <dbReference type="EMBL" id="JAN53798.1"/>
    </source>
</evidence>
<dbReference type="AlphaFoldDB" id="A0A0P5TU76"/>